<keyword evidence="3" id="KW-1185">Reference proteome</keyword>
<dbReference type="InterPro" id="IPR036265">
    <property type="entry name" value="HIT-like_sf"/>
</dbReference>
<sequence length="231" mass="27482">MSVATIPLQWLIPTSISNGFLFRCPLTLKQLVKDDICSTYFRQLLKVVEIDYNIRDFHLELQQQSSLDLYIYYKDSKEKQGPHRTTVCISCDKTTELFSITLISEQQHTRAWFDGRNRPKLILTPIRHLHRLSEMTDKEFSSFWFDAVTLADREFGDEIWSSMIVNHGVYRTHEHLHLKINFDKRVWQKAVQNWSEERKDKIQEMQQLLEQKDIYEKCFGSKKTNKYGGKI</sequence>
<dbReference type="Gene3D" id="3.30.428.10">
    <property type="entry name" value="HIT-like"/>
    <property type="match status" value="1"/>
</dbReference>
<accession>A0A816AZ52</accession>
<evidence type="ECO:0000313" key="1">
    <source>
        <dbReference type="EMBL" id="CAF1604549.1"/>
    </source>
</evidence>
<evidence type="ECO:0000313" key="3">
    <source>
        <dbReference type="Proteomes" id="UP000663829"/>
    </source>
</evidence>
<dbReference type="AlphaFoldDB" id="A0A816AZ52"/>
<proteinExistence type="predicted"/>
<dbReference type="SUPFAM" id="SSF54197">
    <property type="entry name" value="HIT-like"/>
    <property type="match status" value="1"/>
</dbReference>
<dbReference type="OrthoDB" id="9973008at2759"/>
<name>A0A816AZ52_9BILA</name>
<evidence type="ECO:0000313" key="2">
    <source>
        <dbReference type="EMBL" id="CAF4483523.1"/>
    </source>
</evidence>
<gene>
    <name evidence="1" type="ORF">GPM918_LOCUS42661</name>
    <name evidence="2" type="ORF">SRO942_LOCUS43956</name>
</gene>
<dbReference type="Proteomes" id="UP000663829">
    <property type="component" value="Unassembled WGS sequence"/>
</dbReference>
<dbReference type="EMBL" id="CAJOBC010103059">
    <property type="protein sequence ID" value="CAF4483523.1"/>
    <property type="molecule type" value="Genomic_DNA"/>
</dbReference>
<organism evidence="1 3">
    <name type="scientific">Didymodactylos carnosus</name>
    <dbReference type="NCBI Taxonomy" id="1234261"/>
    <lineage>
        <taxon>Eukaryota</taxon>
        <taxon>Metazoa</taxon>
        <taxon>Spiralia</taxon>
        <taxon>Gnathifera</taxon>
        <taxon>Rotifera</taxon>
        <taxon>Eurotatoria</taxon>
        <taxon>Bdelloidea</taxon>
        <taxon>Philodinida</taxon>
        <taxon>Philodinidae</taxon>
        <taxon>Didymodactylos</taxon>
    </lineage>
</organism>
<comment type="caution">
    <text evidence="1">The sequence shown here is derived from an EMBL/GenBank/DDBJ whole genome shotgun (WGS) entry which is preliminary data.</text>
</comment>
<reference evidence="1" key="1">
    <citation type="submission" date="2021-02" db="EMBL/GenBank/DDBJ databases">
        <authorList>
            <person name="Nowell W R."/>
        </authorList>
    </citation>
    <scope>NUCLEOTIDE SEQUENCE</scope>
</reference>
<dbReference type="EMBL" id="CAJNOQ010036528">
    <property type="protein sequence ID" value="CAF1604549.1"/>
    <property type="molecule type" value="Genomic_DNA"/>
</dbReference>
<dbReference type="Proteomes" id="UP000681722">
    <property type="component" value="Unassembled WGS sequence"/>
</dbReference>
<protein>
    <submittedName>
        <fullName evidence="1">Uncharacterized protein</fullName>
    </submittedName>
</protein>